<protein>
    <submittedName>
        <fullName evidence="12">(Atlantic silverside) hypothetical protein</fullName>
    </submittedName>
</protein>
<keyword evidence="6" id="KW-0675">Receptor</keyword>
<evidence type="ECO:0000256" key="1">
    <source>
        <dbReference type="ARBA" id="ARBA00004479"/>
    </source>
</evidence>
<keyword evidence="13" id="KW-1185">Reference proteome</keyword>
<evidence type="ECO:0000256" key="4">
    <source>
        <dbReference type="ARBA" id="ARBA00022989"/>
    </source>
</evidence>
<feature type="domain" description="Ig-like" evidence="11">
    <location>
        <begin position="37"/>
        <end position="113"/>
    </location>
</feature>
<dbReference type="OrthoDB" id="6019866at2759"/>
<reference evidence="12" key="1">
    <citation type="submission" date="2021-05" db="EMBL/GenBank/DDBJ databases">
        <authorList>
            <person name="Tigano A."/>
        </authorList>
    </citation>
    <scope>NUCLEOTIDE SEQUENCE</scope>
</reference>
<evidence type="ECO:0000313" key="13">
    <source>
        <dbReference type="Proteomes" id="UP000677803"/>
    </source>
</evidence>
<keyword evidence="7" id="KW-0325">Glycoprotein</keyword>
<dbReference type="InterPro" id="IPR007110">
    <property type="entry name" value="Ig-like_dom"/>
</dbReference>
<dbReference type="InterPro" id="IPR035897">
    <property type="entry name" value="Toll_tir_struct_dom_sf"/>
</dbReference>
<dbReference type="PROSITE" id="PS50835">
    <property type="entry name" value="IG_LIKE"/>
    <property type="match status" value="2"/>
</dbReference>
<comment type="subcellular location">
    <subcellularLocation>
        <location evidence="1">Membrane</location>
        <topology evidence="1">Single-pass type I membrane protein</topology>
    </subcellularLocation>
</comment>
<keyword evidence="4 9" id="KW-1133">Transmembrane helix</keyword>
<dbReference type="InterPro" id="IPR036179">
    <property type="entry name" value="Ig-like_dom_sf"/>
</dbReference>
<dbReference type="Proteomes" id="UP000677803">
    <property type="component" value="Unassembled WGS sequence"/>
</dbReference>
<keyword evidence="9" id="KW-0472">Membrane</keyword>
<dbReference type="EMBL" id="CAJRST010000001">
    <property type="protein sequence ID" value="CAG5858195.1"/>
    <property type="molecule type" value="Genomic_DNA"/>
</dbReference>
<feature type="domain" description="Ig-like" evidence="11">
    <location>
        <begin position="134"/>
        <end position="240"/>
    </location>
</feature>
<evidence type="ECO:0000259" key="10">
    <source>
        <dbReference type="PROSITE" id="PS50104"/>
    </source>
</evidence>
<keyword evidence="3 9" id="KW-0812">Transmembrane</keyword>
<evidence type="ECO:0000259" key="11">
    <source>
        <dbReference type="PROSITE" id="PS50835"/>
    </source>
</evidence>
<keyword evidence="5" id="KW-1015">Disulfide bond</keyword>
<dbReference type="SMART" id="SM00255">
    <property type="entry name" value="TIR"/>
    <property type="match status" value="1"/>
</dbReference>
<dbReference type="GO" id="GO:0042008">
    <property type="term" value="F:interleukin-18 receptor activity"/>
    <property type="evidence" value="ECO:0007669"/>
    <property type="project" value="TreeGrafter"/>
</dbReference>
<comment type="similarity">
    <text evidence="2">Belongs to the interleukin-1 receptor family.</text>
</comment>
<feature type="transmembrane region" description="Helical" evidence="9">
    <location>
        <begin position="245"/>
        <end position="268"/>
    </location>
</feature>
<feature type="domain" description="TIR" evidence="10">
    <location>
        <begin position="293"/>
        <end position="462"/>
    </location>
</feature>
<evidence type="ECO:0000313" key="12">
    <source>
        <dbReference type="EMBL" id="CAG5858195.1"/>
    </source>
</evidence>
<accession>A0A8S4A784</accession>
<dbReference type="PROSITE" id="PS50104">
    <property type="entry name" value="TIR"/>
    <property type="match status" value="1"/>
</dbReference>
<dbReference type="FunFam" id="2.60.40.10:FF:000284">
    <property type="entry name" value="interleukin-1 receptor accessory protein-like 1"/>
    <property type="match status" value="1"/>
</dbReference>
<dbReference type="InterPro" id="IPR015621">
    <property type="entry name" value="IL-1_rcpt_fam"/>
</dbReference>
<dbReference type="AlphaFoldDB" id="A0A8S4A784"/>
<keyword evidence="8" id="KW-0393">Immunoglobulin domain</keyword>
<evidence type="ECO:0000256" key="8">
    <source>
        <dbReference type="ARBA" id="ARBA00023319"/>
    </source>
</evidence>
<evidence type="ECO:0000256" key="6">
    <source>
        <dbReference type="ARBA" id="ARBA00023170"/>
    </source>
</evidence>
<name>A0A8S4A784_9TELE</name>
<evidence type="ECO:0000256" key="9">
    <source>
        <dbReference type="SAM" id="Phobius"/>
    </source>
</evidence>
<comment type="caution">
    <text evidence="12">The sequence shown here is derived from an EMBL/GenBank/DDBJ whole genome shotgun (WGS) entry which is preliminary data.</text>
</comment>
<dbReference type="Pfam" id="PF01582">
    <property type="entry name" value="TIR"/>
    <property type="match status" value="1"/>
</dbReference>
<sequence>MPLDESRPTFWVLLFRGTESVVTLRVVDKLSLGCFWPNESSVLLHVNAGGNISCPGLACSDNTGTVWFKGNTAFSKQKRQFCQRDGRLELCTVWEPDSGVYFCDRRIIEEEVTWTFRRSVTVTVIPRLKANSAPEIRSPAANLTEEVELDRPHNLTCEAFFDFEIDFSPRVLWFMNYGGSIKNRTLLDMETLRQTRVSLKQIKVTRKATIEEVTLQHLNHTYTCVAGNRVGNSTVTITLQRKTKVIWPSLVGYPLASFAVVAGLGVIFHTKRLELQIIWRSHFPYGKDDGEEKEFDVFLSYVLSPPSAGGLALSSRTGAQDCEEAHLSNVPLEVQLAQVLEEQWGYRLCLIERDVLPGGAYANDVILTIKRSQMLLCVLSADYLANNDAVFVLESGVQALLQKSALKLLLIWTDGHPSSLNLPHASLELVQRALKVLPSLTWSPHKSSAATSSFWTSLRKSMPDHRIGLVSPTQCQ</sequence>
<dbReference type="InterPro" id="IPR000157">
    <property type="entry name" value="TIR_dom"/>
</dbReference>
<dbReference type="PANTHER" id="PTHR11890">
    <property type="entry name" value="INTERLEUKIN-1 RECEPTOR FAMILY MEMBER"/>
    <property type="match status" value="1"/>
</dbReference>
<organism evidence="12 13">
    <name type="scientific">Menidia menidia</name>
    <name type="common">Atlantic silverside</name>
    <dbReference type="NCBI Taxonomy" id="238744"/>
    <lineage>
        <taxon>Eukaryota</taxon>
        <taxon>Metazoa</taxon>
        <taxon>Chordata</taxon>
        <taxon>Craniata</taxon>
        <taxon>Vertebrata</taxon>
        <taxon>Euteleostomi</taxon>
        <taxon>Actinopterygii</taxon>
        <taxon>Neopterygii</taxon>
        <taxon>Teleostei</taxon>
        <taxon>Neoteleostei</taxon>
        <taxon>Acanthomorphata</taxon>
        <taxon>Ovalentaria</taxon>
        <taxon>Atherinomorphae</taxon>
        <taxon>Atheriniformes</taxon>
        <taxon>Atherinopsidae</taxon>
        <taxon>Menidiinae</taxon>
        <taxon>Menidia</taxon>
    </lineage>
</organism>
<dbReference type="Gene3D" id="3.40.50.10140">
    <property type="entry name" value="Toll/interleukin-1 receptor homology (TIR) domain"/>
    <property type="match status" value="1"/>
</dbReference>
<dbReference type="SUPFAM" id="SSF52200">
    <property type="entry name" value="Toll/Interleukin receptor TIR domain"/>
    <property type="match status" value="1"/>
</dbReference>
<gene>
    <name evidence="12" type="ORF">MMEN_LOCUS759</name>
</gene>
<evidence type="ECO:0000256" key="3">
    <source>
        <dbReference type="ARBA" id="ARBA00022692"/>
    </source>
</evidence>
<dbReference type="InterPro" id="IPR013783">
    <property type="entry name" value="Ig-like_fold"/>
</dbReference>
<evidence type="ECO:0000256" key="7">
    <source>
        <dbReference type="ARBA" id="ARBA00023180"/>
    </source>
</evidence>
<dbReference type="Gene3D" id="2.60.40.10">
    <property type="entry name" value="Immunoglobulins"/>
    <property type="match status" value="2"/>
</dbReference>
<dbReference type="PANTHER" id="PTHR11890:SF23">
    <property type="entry name" value="INTERLEUKIN-18 RECEPTOR ACCESSORY PROTEIN"/>
    <property type="match status" value="1"/>
</dbReference>
<evidence type="ECO:0000256" key="5">
    <source>
        <dbReference type="ARBA" id="ARBA00023157"/>
    </source>
</evidence>
<dbReference type="SUPFAM" id="SSF48726">
    <property type="entry name" value="Immunoglobulin"/>
    <property type="match status" value="2"/>
</dbReference>
<evidence type="ECO:0000256" key="2">
    <source>
        <dbReference type="ARBA" id="ARBA00009752"/>
    </source>
</evidence>
<proteinExistence type="inferred from homology"/>
<dbReference type="GO" id="GO:0016020">
    <property type="term" value="C:membrane"/>
    <property type="evidence" value="ECO:0007669"/>
    <property type="project" value="UniProtKB-SubCell"/>
</dbReference>